<dbReference type="PROSITE" id="PS51257">
    <property type="entry name" value="PROKAR_LIPOPROTEIN"/>
    <property type="match status" value="1"/>
</dbReference>
<proteinExistence type="predicted"/>
<sequence>MRRLALRALAAATAAAACATAPAALAGYNIWTGEYTFTREELQRALAQRFPATLRYGELLSVQLSHPRLTLDAGANRVTTLVDARLTNTVLGGPPVDGSLALTSGIRYDPARRAVLLDQPTLQQVQVAGLPPQYREPLNAIGAAAASQLLQDYPLYTFTPEQLHVGGQEVEPGAITVSDDGIRVQIKPR</sequence>
<dbReference type="EMBL" id="CP017755">
    <property type="protein sequence ID" value="AOZ08377.1"/>
    <property type="molecule type" value="Genomic_DNA"/>
</dbReference>
<accession>A0ABM6F9L8</accession>
<dbReference type="Pfam" id="PF07273">
    <property type="entry name" value="DUF1439"/>
    <property type="match status" value="1"/>
</dbReference>
<reference evidence="2 3" key="1">
    <citation type="submission" date="2016-10" db="EMBL/GenBank/DDBJ databases">
        <title>Complete genome sequences of three Cupriavidus strains isolated from various Malaysian environments.</title>
        <authorList>
            <person name="Abdullah A.A.-A."/>
            <person name="Shafie N.A.H."/>
            <person name="Lau N.S."/>
        </authorList>
    </citation>
    <scope>NUCLEOTIDE SEQUENCE [LARGE SCALE GENOMIC DNA]</scope>
    <source>
        <strain evidence="2 3">USMAA1020</strain>
    </source>
</reference>
<name>A0ABM6F9L8_9BURK</name>
<protein>
    <submittedName>
        <fullName evidence="2">DUF1439 domain-containing protein</fullName>
    </submittedName>
</protein>
<dbReference type="Gene3D" id="3.15.10.40">
    <property type="entry name" value="Uncharacterised protein PF07273, DUF1439"/>
    <property type="match status" value="1"/>
</dbReference>
<evidence type="ECO:0000313" key="3">
    <source>
        <dbReference type="Proteomes" id="UP000177515"/>
    </source>
</evidence>
<dbReference type="InterPro" id="IPR010835">
    <property type="entry name" value="DUF1439"/>
</dbReference>
<keyword evidence="3" id="KW-1185">Reference proteome</keyword>
<dbReference type="Proteomes" id="UP000177515">
    <property type="component" value="Chromosome 2"/>
</dbReference>
<dbReference type="RefSeq" id="WP_071017482.1">
    <property type="nucleotide sequence ID" value="NZ_CP017755.1"/>
</dbReference>
<feature type="chain" id="PRO_5047475029" evidence="1">
    <location>
        <begin position="27"/>
        <end position="189"/>
    </location>
</feature>
<organism evidence="2 3">
    <name type="scientific">Cupriavidus malaysiensis</name>
    <dbReference type="NCBI Taxonomy" id="367825"/>
    <lineage>
        <taxon>Bacteria</taxon>
        <taxon>Pseudomonadati</taxon>
        <taxon>Pseudomonadota</taxon>
        <taxon>Betaproteobacteria</taxon>
        <taxon>Burkholderiales</taxon>
        <taxon>Burkholderiaceae</taxon>
        <taxon>Cupriavidus</taxon>
    </lineage>
</organism>
<keyword evidence="1" id="KW-0732">Signal</keyword>
<gene>
    <name evidence="2" type="ORF">BKK80_20620</name>
</gene>
<feature type="signal peptide" evidence="1">
    <location>
        <begin position="1"/>
        <end position="26"/>
    </location>
</feature>
<evidence type="ECO:0000256" key="1">
    <source>
        <dbReference type="SAM" id="SignalP"/>
    </source>
</evidence>
<evidence type="ECO:0000313" key="2">
    <source>
        <dbReference type="EMBL" id="AOZ08377.1"/>
    </source>
</evidence>